<evidence type="ECO:0000313" key="4">
    <source>
        <dbReference type="EMBL" id="SFG55270.1"/>
    </source>
</evidence>
<dbReference type="EMBL" id="FOOU01000008">
    <property type="protein sequence ID" value="SFG55270.1"/>
    <property type="molecule type" value="Genomic_DNA"/>
</dbReference>
<dbReference type="SUPFAM" id="SSF53335">
    <property type="entry name" value="S-adenosyl-L-methionine-dependent methyltransferases"/>
    <property type="match status" value="1"/>
</dbReference>
<evidence type="ECO:0000256" key="2">
    <source>
        <dbReference type="ARBA" id="ARBA00022679"/>
    </source>
</evidence>
<proteinExistence type="predicted"/>
<dbReference type="PROSITE" id="PS51682">
    <property type="entry name" value="SAM_OMT_I"/>
    <property type="match status" value="1"/>
</dbReference>
<dbReference type="STRING" id="1045558.SAMN05216175_108141"/>
<reference evidence="5" key="1">
    <citation type="submission" date="2016-10" db="EMBL/GenBank/DDBJ databases">
        <authorList>
            <person name="Varghese N."/>
            <person name="Submissions S."/>
        </authorList>
    </citation>
    <scope>NUCLEOTIDE SEQUENCE [LARGE SCALE GENOMIC DNA]</scope>
    <source>
        <strain evidence="5">CGMCC 1.10971</strain>
    </source>
</reference>
<keyword evidence="1 4" id="KW-0489">Methyltransferase</keyword>
<dbReference type="GO" id="GO:0008757">
    <property type="term" value="F:S-adenosylmethionine-dependent methyltransferase activity"/>
    <property type="evidence" value="ECO:0007669"/>
    <property type="project" value="TreeGrafter"/>
</dbReference>
<evidence type="ECO:0000256" key="1">
    <source>
        <dbReference type="ARBA" id="ARBA00022603"/>
    </source>
</evidence>
<dbReference type="PANTHER" id="PTHR10509:SF14">
    <property type="entry name" value="CAFFEOYL-COA O-METHYLTRANSFERASE 3-RELATED"/>
    <property type="match status" value="1"/>
</dbReference>
<keyword evidence="2 4" id="KW-0808">Transferase</keyword>
<keyword evidence="5" id="KW-1185">Reference proteome</keyword>
<dbReference type="GO" id="GO:0008171">
    <property type="term" value="F:O-methyltransferase activity"/>
    <property type="evidence" value="ECO:0007669"/>
    <property type="project" value="InterPro"/>
</dbReference>
<dbReference type="AlphaFoldDB" id="A0A1I2SR96"/>
<dbReference type="Pfam" id="PF01596">
    <property type="entry name" value="Methyltransf_3"/>
    <property type="match status" value="1"/>
</dbReference>
<organism evidence="4 5">
    <name type="scientific">Neptunomonas qingdaonensis</name>
    <dbReference type="NCBI Taxonomy" id="1045558"/>
    <lineage>
        <taxon>Bacteria</taxon>
        <taxon>Pseudomonadati</taxon>
        <taxon>Pseudomonadota</taxon>
        <taxon>Gammaproteobacteria</taxon>
        <taxon>Oceanospirillales</taxon>
        <taxon>Oceanospirillaceae</taxon>
        <taxon>Neptunomonas</taxon>
    </lineage>
</organism>
<dbReference type="InterPro" id="IPR029063">
    <property type="entry name" value="SAM-dependent_MTases_sf"/>
</dbReference>
<evidence type="ECO:0000313" key="5">
    <source>
        <dbReference type="Proteomes" id="UP000198623"/>
    </source>
</evidence>
<dbReference type="PANTHER" id="PTHR10509">
    <property type="entry name" value="O-METHYLTRANSFERASE-RELATED"/>
    <property type="match status" value="1"/>
</dbReference>
<dbReference type="InterPro" id="IPR050362">
    <property type="entry name" value="Cation-dep_OMT"/>
</dbReference>
<dbReference type="GO" id="GO:0032259">
    <property type="term" value="P:methylation"/>
    <property type="evidence" value="ECO:0007669"/>
    <property type="project" value="UniProtKB-KW"/>
</dbReference>
<accession>A0A1I2SR96</accession>
<name>A0A1I2SR96_9GAMM</name>
<dbReference type="CDD" id="cd02440">
    <property type="entry name" value="AdoMet_MTases"/>
    <property type="match status" value="1"/>
</dbReference>
<sequence length="249" mass="28194">MQKVILFSVISQLPLFQAQWLGQQSLIKRDYALMEYLVNEAVEDYAFLNTSEEPPLLTELITATNETMGWPQKLSGRLVGRTLKMLSAIHQPRRALEIGMFTGYSALSIAEGMPDDGKLICCETNPRAIEFAKTFFQRSEHGHKIDVVFGKALDTLDRLSHTLDGPLDFTFIDADKRSYLNYYLKVKELTRPGGLIVLDNVLWSGKVLQPESEIDDTLVETNRLIAADPDMENVFLTVRDGLNVVRKLR</sequence>
<dbReference type="InterPro" id="IPR002935">
    <property type="entry name" value="SAM_O-MeTrfase"/>
</dbReference>
<gene>
    <name evidence="4" type="ORF">SAMN05216175_108141</name>
</gene>
<protein>
    <submittedName>
        <fullName evidence="4">Caffeoyl-CoA O-methyltransferase</fullName>
    </submittedName>
</protein>
<dbReference type="Proteomes" id="UP000198623">
    <property type="component" value="Unassembled WGS sequence"/>
</dbReference>
<keyword evidence="3" id="KW-0949">S-adenosyl-L-methionine</keyword>
<dbReference type="Gene3D" id="3.40.50.150">
    <property type="entry name" value="Vaccinia Virus protein VP39"/>
    <property type="match status" value="1"/>
</dbReference>
<evidence type="ECO:0000256" key="3">
    <source>
        <dbReference type="ARBA" id="ARBA00022691"/>
    </source>
</evidence>